<gene>
    <name evidence="2" type="ORF">CHRY9390_00399</name>
</gene>
<protein>
    <recommendedName>
        <fullName evidence="1">YARHG domain-containing protein</fullName>
    </recommendedName>
</protein>
<accession>A0A9N8QPQ0</accession>
<reference evidence="2" key="1">
    <citation type="submission" date="2020-12" db="EMBL/GenBank/DDBJ databases">
        <authorList>
            <person name="Rodrigo-Torres L."/>
            <person name="Arahal R. D."/>
            <person name="Lucena T."/>
        </authorList>
    </citation>
    <scope>NUCLEOTIDE SEQUENCE</scope>
    <source>
        <strain evidence="2">CECT 9390</strain>
    </source>
</reference>
<dbReference type="SMART" id="SM01324">
    <property type="entry name" value="YARHG"/>
    <property type="match status" value="1"/>
</dbReference>
<dbReference type="AlphaFoldDB" id="A0A9N8QPQ0"/>
<dbReference type="RefSeq" id="WP_162086936.1">
    <property type="nucleotide sequence ID" value="NZ_CAJIMS010000001.1"/>
</dbReference>
<keyword evidence="3" id="KW-1185">Reference proteome</keyword>
<feature type="domain" description="YARHG" evidence="1">
    <location>
        <begin position="2"/>
        <end position="67"/>
    </location>
</feature>
<evidence type="ECO:0000313" key="3">
    <source>
        <dbReference type="Proteomes" id="UP000662618"/>
    </source>
</evidence>
<evidence type="ECO:0000259" key="1">
    <source>
        <dbReference type="SMART" id="SM01324"/>
    </source>
</evidence>
<sequence length="113" mass="13474">MAYLTKTELKYLRNLPYARKGMIFKDEALTQYFKKYTWYNPTKNNINEKELNPQKKHNIDKILLFENAIIIPTSNVNYQETLTVYWQLYTNSIKLMDRAFSKKVQVPSGSQLQ</sequence>
<proteinExistence type="predicted"/>
<dbReference type="EMBL" id="CAJIMS010000001">
    <property type="protein sequence ID" value="CAD7798862.1"/>
    <property type="molecule type" value="Genomic_DNA"/>
</dbReference>
<dbReference type="Proteomes" id="UP000662618">
    <property type="component" value="Unassembled WGS sequence"/>
</dbReference>
<dbReference type="Pfam" id="PF13308">
    <property type="entry name" value="YARHG"/>
    <property type="match status" value="1"/>
</dbReference>
<comment type="caution">
    <text evidence="2">The sequence shown here is derived from an EMBL/GenBank/DDBJ whole genome shotgun (WGS) entry which is preliminary data.</text>
</comment>
<dbReference type="InterPro" id="IPR025582">
    <property type="entry name" value="YARHG_dom"/>
</dbReference>
<dbReference type="InterPro" id="IPR038434">
    <property type="entry name" value="YARHG_sf"/>
</dbReference>
<name>A0A9N8QPQ0_9FLAO</name>
<evidence type="ECO:0000313" key="2">
    <source>
        <dbReference type="EMBL" id="CAD7798862.1"/>
    </source>
</evidence>
<organism evidence="2 3">
    <name type="scientific">Chryseobacterium aquaeductus</name>
    <dbReference type="NCBI Taxonomy" id="2675056"/>
    <lineage>
        <taxon>Bacteria</taxon>
        <taxon>Pseudomonadati</taxon>
        <taxon>Bacteroidota</taxon>
        <taxon>Flavobacteriia</taxon>
        <taxon>Flavobacteriales</taxon>
        <taxon>Weeksellaceae</taxon>
        <taxon>Chryseobacterium group</taxon>
        <taxon>Chryseobacterium</taxon>
    </lineage>
</organism>
<dbReference type="Gene3D" id="1.20.58.1690">
    <property type="match status" value="1"/>
</dbReference>